<organism evidence="1 2">
    <name type="scientific">Chelonoidis abingdonii</name>
    <name type="common">Abingdon island giant tortoise</name>
    <name type="synonym">Testudo abingdonii</name>
    <dbReference type="NCBI Taxonomy" id="106734"/>
    <lineage>
        <taxon>Eukaryota</taxon>
        <taxon>Metazoa</taxon>
        <taxon>Chordata</taxon>
        <taxon>Craniata</taxon>
        <taxon>Vertebrata</taxon>
        <taxon>Euteleostomi</taxon>
        <taxon>Archelosauria</taxon>
        <taxon>Testudinata</taxon>
        <taxon>Testudines</taxon>
        <taxon>Cryptodira</taxon>
        <taxon>Durocryptodira</taxon>
        <taxon>Testudinoidea</taxon>
        <taxon>Testudinidae</taxon>
        <taxon>Chelonoidis</taxon>
    </lineage>
</organism>
<name>A0A8C0GQV9_CHEAB</name>
<reference evidence="1" key="1">
    <citation type="submission" date="2025-08" db="UniProtKB">
        <authorList>
            <consortium name="Ensembl"/>
        </authorList>
    </citation>
    <scope>IDENTIFICATION</scope>
</reference>
<keyword evidence="2" id="KW-1185">Reference proteome</keyword>
<sequence>MEWVEKIRNAIARKSPKCSCHNLSVYTSFANTVYSGILLCNLGQTLRMLGNMICMCKLLKGDPVNGRELNLWQVVLSCLLLLTTENIGSFLQYAFL</sequence>
<dbReference type="Proteomes" id="UP000694404">
    <property type="component" value="Unplaced"/>
</dbReference>
<protein>
    <submittedName>
        <fullName evidence="1">Uncharacterized protein</fullName>
    </submittedName>
</protein>
<dbReference type="Ensembl" id="ENSCABT00000012851.1">
    <property type="protein sequence ID" value="ENSCABP00000011732.1"/>
    <property type="gene ID" value="ENSCABG00000008757.1"/>
</dbReference>
<reference evidence="1" key="2">
    <citation type="submission" date="2025-09" db="UniProtKB">
        <authorList>
            <consortium name="Ensembl"/>
        </authorList>
    </citation>
    <scope>IDENTIFICATION</scope>
</reference>
<proteinExistence type="predicted"/>
<evidence type="ECO:0000313" key="1">
    <source>
        <dbReference type="Ensembl" id="ENSCABP00000011732.1"/>
    </source>
</evidence>
<evidence type="ECO:0000313" key="2">
    <source>
        <dbReference type="Proteomes" id="UP000694404"/>
    </source>
</evidence>
<accession>A0A8C0GQV9</accession>
<dbReference type="AlphaFoldDB" id="A0A8C0GQV9"/>